<dbReference type="EMBL" id="NIBG01000020">
    <property type="protein sequence ID" value="PAB58085.1"/>
    <property type="molecule type" value="Genomic_DNA"/>
</dbReference>
<feature type="transmembrane region" description="Helical" evidence="1">
    <location>
        <begin position="7"/>
        <end position="28"/>
    </location>
</feature>
<comment type="caution">
    <text evidence="2">The sequence shown here is derived from an EMBL/GenBank/DDBJ whole genome shotgun (WGS) entry which is preliminary data.</text>
</comment>
<keyword evidence="1" id="KW-0812">Transmembrane</keyword>
<evidence type="ECO:0000313" key="2">
    <source>
        <dbReference type="EMBL" id="PAB58085.1"/>
    </source>
</evidence>
<name>A0A267MGS9_9FIRM</name>
<dbReference type="RefSeq" id="WP_095134978.1">
    <property type="nucleotide sequence ID" value="NZ_NIBG01000020.1"/>
</dbReference>
<evidence type="ECO:0000256" key="1">
    <source>
        <dbReference type="SAM" id="Phobius"/>
    </source>
</evidence>
<dbReference type="OrthoDB" id="1955341at2"/>
<dbReference type="AlphaFoldDB" id="A0A267MGS9"/>
<protein>
    <recommendedName>
        <fullName evidence="4">DUF948 domain-containing protein</fullName>
    </recommendedName>
</protein>
<proteinExistence type="predicted"/>
<keyword evidence="3" id="KW-1185">Reference proteome</keyword>
<accession>A0A267MGS9</accession>
<keyword evidence="1" id="KW-1133">Transmembrane helix</keyword>
<organism evidence="2 3">
    <name type="scientific">Anaeromicrobium sediminis</name>
    <dbReference type="NCBI Taxonomy" id="1478221"/>
    <lineage>
        <taxon>Bacteria</taxon>
        <taxon>Bacillati</taxon>
        <taxon>Bacillota</taxon>
        <taxon>Clostridia</taxon>
        <taxon>Peptostreptococcales</taxon>
        <taxon>Thermotaleaceae</taxon>
        <taxon>Anaeromicrobium</taxon>
    </lineage>
</organism>
<sequence length="127" mass="13650">MNIQISLLDLGIIIMGILGIILLGYAIIVLKNFNDSLKVVKNLIESNEKNIQEIIDQAPDITTNLNSLSSDISTNVRAAQGTINNILGTGEIAASQLAEHSGVISQALGLLHILQKARDVFTGFIKK</sequence>
<gene>
    <name evidence="2" type="ORF">CCE28_17270</name>
</gene>
<keyword evidence="1" id="KW-0472">Membrane</keyword>
<dbReference type="Proteomes" id="UP000216024">
    <property type="component" value="Unassembled WGS sequence"/>
</dbReference>
<evidence type="ECO:0008006" key="4">
    <source>
        <dbReference type="Google" id="ProtNLM"/>
    </source>
</evidence>
<reference evidence="2 3" key="1">
    <citation type="submission" date="2017-06" db="EMBL/GenBank/DDBJ databases">
        <title>Draft genome sequence of anaerobic fermentative bacterium Anaeromicrobium sediminis DY2726D isolated from West Pacific Ocean sediments.</title>
        <authorList>
            <person name="Zeng X."/>
        </authorList>
    </citation>
    <scope>NUCLEOTIDE SEQUENCE [LARGE SCALE GENOMIC DNA]</scope>
    <source>
        <strain evidence="2 3">DY2726D</strain>
    </source>
</reference>
<evidence type="ECO:0000313" key="3">
    <source>
        <dbReference type="Proteomes" id="UP000216024"/>
    </source>
</evidence>